<name>A0A3G1B1C0_9ARCH</name>
<sequence length="107" mass="12230">MCAVCKQGVPKETMTYQKGRVFHIQCFESQGSTFPVIDSELAQMSARTRIELVQMKNLKVRSDAEEITKKVTKPKKKTAKKSKSKPKKTSKPKKSKAKKSKKKTKRR</sequence>
<dbReference type="STRING" id="1603555.SU86_003185"/>
<evidence type="ECO:0000256" key="1">
    <source>
        <dbReference type="SAM" id="MobiDB-lite"/>
    </source>
</evidence>
<dbReference type="KEGG" id="tah:SU86_003185"/>
<feature type="compositionally biased region" description="Basic residues" evidence="1">
    <location>
        <begin position="70"/>
        <end position="107"/>
    </location>
</feature>
<reference evidence="2 3" key="1">
    <citation type="journal article" date="2016" name="Sci. Rep.">
        <title>A novel ammonia-oxidizing archaeon from wastewater treatment plant: Its enrichment, physiological and genomic characteristics.</title>
        <authorList>
            <person name="Li Y."/>
            <person name="Ding K."/>
            <person name="Wen X."/>
            <person name="Zhang B."/>
            <person name="Shen B."/>
            <person name="Yang Y."/>
        </authorList>
    </citation>
    <scope>NUCLEOTIDE SEQUENCE [LARGE SCALE GENOMIC DNA]</scope>
    <source>
        <strain evidence="2 3">SAT1</strain>
    </source>
</reference>
<evidence type="ECO:0000313" key="3">
    <source>
        <dbReference type="Proteomes" id="UP000266745"/>
    </source>
</evidence>
<dbReference type="AlphaFoldDB" id="A0A3G1B1C0"/>
<dbReference type="Proteomes" id="UP000266745">
    <property type="component" value="Chromosome"/>
</dbReference>
<proteinExistence type="predicted"/>
<evidence type="ECO:0000313" key="2">
    <source>
        <dbReference type="EMBL" id="AJZ75541.1"/>
    </source>
</evidence>
<accession>A0A3G1B1C0</accession>
<keyword evidence="3" id="KW-1185">Reference proteome</keyword>
<dbReference type="EMBL" id="CP011097">
    <property type="protein sequence ID" value="AJZ75541.1"/>
    <property type="molecule type" value="Genomic_DNA"/>
</dbReference>
<organism evidence="2 3">
    <name type="scientific">Candidatus Nitrosotenuis cloacae</name>
    <dbReference type="NCBI Taxonomy" id="1603555"/>
    <lineage>
        <taxon>Archaea</taxon>
        <taxon>Nitrososphaerota</taxon>
        <taxon>Candidatus Nitrosotenuis</taxon>
    </lineage>
</organism>
<protein>
    <submittedName>
        <fullName evidence="2">Uncharacterized protein</fullName>
    </submittedName>
</protein>
<gene>
    <name evidence="2" type="ORF">SU86_003185</name>
</gene>
<feature type="region of interest" description="Disordered" evidence="1">
    <location>
        <begin position="63"/>
        <end position="107"/>
    </location>
</feature>